<gene>
    <name evidence="1" type="ORF">ALP65_00178</name>
</gene>
<protein>
    <submittedName>
        <fullName evidence="1">Uncharacterized protein</fullName>
    </submittedName>
</protein>
<proteinExistence type="predicted"/>
<organism evidence="1 2">
    <name type="scientific">Pseudomonas aeruginosa</name>
    <dbReference type="NCBI Taxonomy" id="287"/>
    <lineage>
        <taxon>Bacteria</taxon>
        <taxon>Pseudomonadati</taxon>
        <taxon>Pseudomonadota</taxon>
        <taxon>Gammaproteobacteria</taxon>
        <taxon>Pseudomonadales</taxon>
        <taxon>Pseudomonadaceae</taxon>
        <taxon>Pseudomonas</taxon>
    </lineage>
</organism>
<dbReference type="EMBL" id="RBSQ01000464">
    <property type="protein sequence ID" value="RMS57486.1"/>
    <property type="molecule type" value="Genomic_DNA"/>
</dbReference>
<sequence length="85" mass="9602">MASDAGWRERPLVFWPKRPYSAVFYSGGRAQRAEDSELAGWLRRDALLAIRSRSFGALPDEVRQRLRCRPPVGQYQLCQGVAPPG</sequence>
<name>A0A3M5E5H8_PSEAI</name>
<reference evidence="1 2" key="1">
    <citation type="submission" date="2018-08" db="EMBL/GenBank/DDBJ databases">
        <title>Recombination of ecologically and evolutionarily significant loci maintains genetic cohesion in the Pseudomonas syringae species complex.</title>
        <authorList>
            <person name="Dillon M."/>
            <person name="Thakur S."/>
            <person name="Almeida R.N.D."/>
            <person name="Weir B.S."/>
            <person name="Guttman D.S."/>
        </authorList>
    </citation>
    <scope>NUCLEOTIDE SEQUENCE [LARGE SCALE GENOMIC DNA]</scope>
    <source>
        <strain evidence="1 2">ICMP 7846</strain>
    </source>
</reference>
<accession>A0A3M5E5H8</accession>
<comment type="caution">
    <text evidence="1">The sequence shown here is derived from an EMBL/GenBank/DDBJ whole genome shotgun (WGS) entry which is preliminary data.</text>
</comment>
<dbReference type="Proteomes" id="UP000270834">
    <property type="component" value="Unassembled WGS sequence"/>
</dbReference>
<dbReference type="AlphaFoldDB" id="A0A3M5E5H8"/>
<evidence type="ECO:0000313" key="1">
    <source>
        <dbReference type="EMBL" id="RMS57486.1"/>
    </source>
</evidence>
<evidence type="ECO:0000313" key="2">
    <source>
        <dbReference type="Proteomes" id="UP000270834"/>
    </source>
</evidence>